<keyword evidence="2" id="KW-1134">Transmembrane beta strand</keyword>
<feature type="signal peptide" evidence="2">
    <location>
        <begin position="1"/>
        <end position="19"/>
    </location>
</feature>
<dbReference type="GO" id="GO:0005886">
    <property type="term" value="C:plasma membrane"/>
    <property type="evidence" value="ECO:0007669"/>
    <property type="project" value="UniProtKB-SubCell"/>
</dbReference>
<keyword evidence="4" id="KW-1185">Reference proteome</keyword>
<dbReference type="EMBL" id="CP069370">
    <property type="protein sequence ID" value="QYZ70664.1"/>
    <property type="molecule type" value="Genomic_DNA"/>
</dbReference>
<dbReference type="GO" id="GO:0015562">
    <property type="term" value="F:efflux transmembrane transporter activity"/>
    <property type="evidence" value="ECO:0007669"/>
    <property type="project" value="InterPro"/>
</dbReference>
<evidence type="ECO:0000313" key="3">
    <source>
        <dbReference type="EMBL" id="QYZ70664.1"/>
    </source>
</evidence>
<dbReference type="InterPro" id="IPR010131">
    <property type="entry name" value="MdtP/NodT-like"/>
</dbReference>
<reference evidence="3" key="1">
    <citation type="submission" date="2021-02" db="EMBL/GenBank/DDBJ databases">
        <title>Rhodobacter shimadae sp. nov., an aerobic anoxygenic phototrophic bacterium isolated from a hot spring.</title>
        <authorList>
            <person name="Muramatsu S."/>
            <person name="Haruta S."/>
            <person name="Hirose S."/>
            <person name="Hanada S."/>
        </authorList>
    </citation>
    <scope>NUCLEOTIDE SEQUENCE</scope>
    <source>
        <strain evidence="3">N10</strain>
    </source>
</reference>
<protein>
    <submittedName>
        <fullName evidence="3">Efflux transporter outer membrane subunit</fullName>
    </submittedName>
</protein>
<dbReference type="KEGG" id="nsm:JO391_03875"/>
<dbReference type="PANTHER" id="PTHR30203">
    <property type="entry name" value="OUTER MEMBRANE CATION EFFLUX PROTEIN"/>
    <property type="match status" value="1"/>
</dbReference>
<comment type="subcellular location">
    <subcellularLocation>
        <location evidence="2">Cell membrane</location>
        <topology evidence="2">Lipid-anchor</topology>
    </subcellularLocation>
</comment>
<organism evidence="3 4">
    <name type="scientific">Neotabrizicola shimadae</name>
    <dbReference type="NCBI Taxonomy" id="2807096"/>
    <lineage>
        <taxon>Bacteria</taxon>
        <taxon>Pseudomonadati</taxon>
        <taxon>Pseudomonadota</taxon>
        <taxon>Alphaproteobacteria</taxon>
        <taxon>Rhodobacterales</taxon>
        <taxon>Paracoccaceae</taxon>
        <taxon>Neotabrizicola</taxon>
    </lineage>
</organism>
<name>A0A8G1EEI8_9RHOB</name>
<dbReference type="Gene3D" id="1.20.1600.10">
    <property type="entry name" value="Outer membrane efflux proteins (OEP)"/>
    <property type="match status" value="1"/>
</dbReference>
<dbReference type="NCBIfam" id="TIGR01845">
    <property type="entry name" value="outer_NodT"/>
    <property type="match status" value="1"/>
</dbReference>
<keyword evidence="2" id="KW-0812">Transmembrane</keyword>
<dbReference type="SUPFAM" id="SSF56954">
    <property type="entry name" value="Outer membrane efflux proteins (OEP)"/>
    <property type="match status" value="1"/>
</dbReference>
<sequence length="462" mass="47885">MMIRTLTRPLALCLVPALTGCVVPPPPTQQDVLAQAVPASGQPPGNWTAPHDGGSVATGWVSAFRDKRLNALVSEALANNTDLKIAAAQVELAQAALALAGSPLFPAVNADAGANARRQGGSSTTDTASGLAVGLDWELDFWGRIRSSQASSAARLRATENDLVAARLSVAGLVTKSWFTLISLNQSLSLARQQVDIYQAQLGLVEDKFNAGQVDQVDPSLANASLSGAEALVAEVEGKIQATTRALEVLLGRYPANEIKAAASFPPLPSRVPAGVPANLLNRRPDVLAAQAKVDAAFFDVKAAELALLPSFSLTGSAGSADVELLNVLNLAPDVLSIGLAVLQPIFNGGALNAGIAGATATQKAAIAAYGTEVLDAFRQVETSLGNETYLRKRLGLIEAQAGYYKEAVALAEDKYNAGTISLQNLLQLQNDLLASDQAVIGATSGLLINRVDLYLALGGTP</sequence>
<dbReference type="Pfam" id="PF02321">
    <property type="entry name" value="OEP"/>
    <property type="match status" value="2"/>
</dbReference>
<gene>
    <name evidence="3" type="ORF">JO391_03875</name>
</gene>
<keyword evidence="2" id="KW-0732">Signal</keyword>
<comment type="similarity">
    <text evidence="1 2">Belongs to the outer membrane factor (OMF) (TC 1.B.17) family.</text>
</comment>
<dbReference type="RefSeq" id="WP_220662881.1">
    <property type="nucleotide sequence ID" value="NZ_CP069370.1"/>
</dbReference>
<dbReference type="Proteomes" id="UP000826300">
    <property type="component" value="Chromosome"/>
</dbReference>
<accession>A0A8G1EEI8</accession>
<keyword evidence="2" id="KW-0564">Palmitate</keyword>
<feature type="chain" id="PRO_5034593608" evidence="2">
    <location>
        <begin position="20"/>
        <end position="462"/>
    </location>
</feature>
<dbReference type="Gene3D" id="2.20.200.10">
    <property type="entry name" value="Outer membrane efflux proteins (OEP)"/>
    <property type="match status" value="1"/>
</dbReference>
<dbReference type="InterPro" id="IPR003423">
    <property type="entry name" value="OMP_efflux"/>
</dbReference>
<evidence type="ECO:0000256" key="2">
    <source>
        <dbReference type="RuleBase" id="RU362097"/>
    </source>
</evidence>
<dbReference type="AlphaFoldDB" id="A0A8G1EEI8"/>
<proteinExistence type="inferred from homology"/>
<evidence type="ECO:0000256" key="1">
    <source>
        <dbReference type="ARBA" id="ARBA00007613"/>
    </source>
</evidence>
<evidence type="ECO:0000313" key="4">
    <source>
        <dbReference type="Proteomes" id="UP000826300"/>
    </source>
</evidence>
<keyword evidence="2" id="KW-0472">Membrane</keyword>
<dbReference type="PROSITE" id="PS51257">
    <property type="entry name" value="PROKAR_LIPOPROTEIN"/>
    <property type="match status" value="1"/>
</dbReference>
<keyword evidence="2" id="KW-0449">Lipoprotein</keyword>